<gene>
    <name evidence="1" type="ORF">U9M48_014408</name>
</gene>
<evidence type="ECO:0000313" key="1">
    <source>
        <dbReference type="EMBL" id="WVZ64967.1"/>
    </source>
</evidence>
<accession>A0AAQ3T472</accession>
<keyword evidence="2" id="KW-1185">Reference proteome</keyword>
<proteinExistence type="predicted"/>
<evidence type="ECO:0000313" key="2">
    <source>
        <dbReference type="Proteomes" id="UP001341281"/>
    </source>
</evidence>
<sequence>MAARPPLWNKVLMPGAADRAHARRGSSRRPDGHISAAAKFLGATAAGDWEEAARRRVLDLAAVSGS</sequence>
<dbReference type="AlphaFoldDB" id="A0AAQ3T472"/>
<dbReference type="Proteomes" id="UP001341281">
    <property type="component" value="Chromosome 03"/>
</dbReference>
<name>A0AAQ3T472_PASNO</name>
<protein>
    <submittedName>
        <fullName evidence="1">Uncharacterized protein</fullName>
    </submittedName>
</protein>
<dbReference type="EMBL" id="CP144747">
    <property type="protein sequence ID" value="WVZ64967.1"/>
    <property type="molecule type" value="Genomic_DNA"/>
</dbReference>
<organism evidence="1 2">
    <name type="scientific">Paspalum notatum var. saurae</name>
    <dbReference type="NCBI Taxonomy" id="547442"/>
    <lineage>
        <taxon>Eukaryota</taxon>
        <taxon>Viridiplantae</taxon>
        <taxon>Streptophyta</taxon>
        <taxon>Embryophyta</taxon>
        <taxon>Tracheophyta</taxon>
        <taxon>Spermatophyta</taxon>
        <taxon>Magnoliopsida</taxon>
        <taxon>Liliopsida</taxon>
        <taxon>Poales</taxon>
        <taxon>Poaceae</taxon>
        <taxon>PACMAD clade</taxon>
        <taxon>Panicoideae</taxon>
        <taxon>Andropogonodae</taxon>
        <taxon>Paspaleae</taxon>
        <taxon>Paspalinae</taxon>
        <taxon>Paspalum</taxon>
    </lineage>
</organism>
<reference evidence="1 2" key="1">
    <citation type="submission" date="2024-02" db="EMBL/GenBank/DDBJ databases">
        <title>High-quality chromosome-scale genome assembly of Pensacola bahiagrass (Paspalum notatum Flugge var. saurae).</title>
        <authorList>
            <person name="Vega J.M."/>
            <person name="Podio M."/>
            <person name="Orjuela J."/>
            <person name="Siena L.A."/>
            <person name="Pessino S.C."/>
            <person name="Combes M.C."/>
            <person name="Mariac C."/>
            <person name="Albertini E."/>
            <person name="Pupilli F."/>
            <person name="Ortiz J.P.A."/>
            <person name="Leblanc O."/>
        </authorList>
    </citation>
    <scope>NUCLEOTIDE SEQUENCE [LARGE SCALE GENOMIC DNA]</scope>
    <source>
        <strain evidence="1">R1</strain>
        <tissue evidence="1">Leaf</tissue>
    </source>
</reference>